<gene>
    <name evidence="8" type="ORF">NFI88_04230</name>
</gene>
<dbReference type="Gene3D" id="3.40.50.2300">
    <property type="match status" value="1"/>
</dbReference>
<dbReference type="SMART" id="SM00862">
    <property type="entry name" value="Trans_reg_C"/>
    <property type="match status" value="1"/>
</dbReference>
<dbReference type="InterPro" id="IPR001867">
    <property type="entry name" value="OmpR/PhoB-type_DNA-bd"/>
</dbReference>
<evidence type="ECO:0000313" key="8">
    <source>
        <dbReference type="EMBL" id="MCQ8240047.1"/>
    </source>
</evidence>
<proteinExistence type="predicted"/>
<dbReference type="CDD" id="cd00383">
    <property type="entry name" value="trans_reg_C"/>
    <property type="match status" value="1"/>
</dbReference>
<dbReference type="Proteomes" id="UP001524547">
    <property type="component" value="Unassembled WGS sequence"/>
</dbReference>
<dbReference type="InterPro" id="IPR011006">
    <property type="entry name" value="CheY-like_superfamily"/>
</dbReference>
<keyword evidence="4 6" id="KW-0238">DNA-binding</keyword>
<feature type="DNA-binding region" description="OmpR/PhoB-type" evidence="6">
    <location>
        <begin position="122"/>
        <end position="220"/>
    </location>
</feature>
<accession>A0ABT1VUN5</accession>
<dbReference type="Gene3D" id="1.10.10.10">
    <property type="entry name" value="Winged helix-like DNA-binding domain superfamily/Winged helix DNA-binding domain"/>
    <property type="match status" value="1"/>
</dbReference>
<evidence type="ECO:0000256" key="1">
    <source>
        <dbReference type="ARBA" id="ARBA00022553"/>
    </source>
</evidence>
<name>A0ABT1VUN5_9PROT</name>
<evidence type="ECO:0000256" key="2">
    <source>
        <dbReference type="ARBA" id="ARBA00023012"/>
    </source>
</evidence>
<keyword evidence="1" id="KW-0597">Phosphoprotein</keyword>
<keyword evidence="3" id="KW-0805">Transcription regulation</keyword>
<keyword evidence="2" id="KW-0902">Two-component regulatory system</keyword>
<dbReference type="PANTHER" id="PTHR48111">
    <property type="entry name" value="REGULATOR OF RPOS"/>
    <property type="match status" value="1"/>
</dbReference>
<dbReference type="Pfam" id="PF00486">
    <property type="entry name" value="Trans_reg_C"/>
    <property type="match status" value="1"/>
</dbReference>
<evidence type="ECO:0000256" key="6">
    <source>
        <dbReference type="PROSITE-ProRule" id="PRU01091"/>
    </source>
</evidence>
<dbReference type="PANTHER" id="PTHR48111:SF22">
    <property type="entry name" value="REGULATOR OF RPOS"/>
    <property type="match status" value="1"/>
</dbReference>
<organism evidence="8 9">
    <name type="scientific">Rhizosaccharibacter radicis</name>
    <dbReference type="NCBI Taxonomy" id="2782605"/>
    <lineage>
        <taxon>Bacteria</taxon>
        <taxon>Pseudomonadati</taxon>
        <taxon>Pseudomonadota</taxon>
        <taxon>Alphaproteobacteria</taxon>
        <taxon>Acetobacterales</taxon>
        <taxon>Acetobacteraceae</taxon>
        <taxon>Rhizosaccharibacter</taxon>
    </lineage>
</organism>
<dbReference type="InterPro" id="IPR036388">
    <property type="entry name" value="WH-like_DNA-bd_sf"/>
</dbReference>
<evidence type="ECO:0000259" key="7">
    <source>
        <dbReference type="PROSITE" id="PS51755"/>
    </source>
</evidence>
<keyword evidence="9" id="KW-1185">Reference proteome</keyword>
<dbReference type="RefSeq" id="WP_422918777.1">
    <property type="nucleotide sequence ID" value="NZ_JAMZEJ010000002.1"/>
</dbReference>
<dbReference type="SUPFAM" id="SSF46894">
    <property type="entry name" value="C-terminal effector domain of the bipartite response regulators"/>
    <property type="match status" value="1"/>
</dbReference>
<protein>
    <submittedName>
        <fullName evidence="8">Response regulator transcription factor</fullName>
    </submittedName>
</protein>
<evidence type="ECO:0000256" key="5">
    <source>
        <dbReference type="ARBA" id="ARBA00023163"/>
    </source>
</evidence>
<comment type="caution">
    <text evidence="8">The sequence shown here is derived from an EMBL/GenBank/DDBJ whole genome shotgun (WGS) entry which is preliminary data.</text>
</comment>
<dbReference type="PROSITE" id="PS51755">
    <property type="entry name" value="OMPR_PHOB"/>
    <property type="match status" value="1"/>
</dbReference>
<dbReference type="InterPro" id="IPR016032">
    <property type="entry name" value="Sig_transdc_resp-reg_C-effctor"/>
</dbReference>
<sequence length="255" mass="27629">MQIAILSSDPNLVPLAASLVEHGIRVERCARLADVAELAELYPIDMLLIDSGAIGAAVASVRAFRERQRRMPIMIVGRPLNTEQAVGFFSSGVDDIVCGAVPGELMAARIRAIVRRCRGSDASAMVLGPLRFDMIRRSLEVNDVPVVLTNKEYELLELMMTRKGITLTKDLLLDHLYGGRDAPEARIIDVFVCKLRRKLADLGVHDLIRTVRGLGYRLDEQGCRVQPAAAVPSLPAAVAMPSMSAGMLCGIAQAA</sequence>
<keyword evidence="5" id="KW-0804">Transcription</keyword>
<dbReference type="SUPFAM" id="SSF52172">
    <property type="entry name" value="CheY-like"/>
    <property type="match status" value="1"/>
</dbReference>
<evidence type="ECO:0000256" key="4">
    <source>
        <dbReference type="ARBA" id="ARBA00023125"/>
    </source>
</evidence>
<feature type="domain" description="OmpR/PhoB-type" evidence="7">
    <location>
        <begin position="122"/>
        <end position="220"/>
    </location>
</feature>
<reference evidence="8 9" key="1">
    <citation type="submission" date="2022-06" db="EMBL/GenBank/DDBJ databases">
        <title>Rhizosaccharibacter gen. nov. sp. nov. KSS12, endophytic bacteria isolated from sugarcane.</title>
        <authorList>
            <person name="Pitiwittayakul N."/>
        </authorList>
    </citation>
    <scope>NUCLEOTIDE SEQUENCE [LARGE SCALE GENOMIC DNA]</scope>
    <source>
        <strain evidence="8 9">KSS12</strain>
    </source>
</reference>
<evidence type="ECO:0000313" key="9">
    <source>
        <dbReference type="Proteomes" id="UP001524547"/>
    </source>
</evidence>
<dbReference type="InterPro" id="IPR039420">
    <property type="entry name" value="WalR-like"/>
</dbReference>
<dbReference type="EMBL" id="JAMZEJ010000002">
    <property type="protein sequence ID" value="MCQ8240047.1"/>
    <property type="molecule type" value="Genomic_DNA"/>
</dbReference>
<evidence type="ECO:0000256" key="3">
    <source>
        <dbReference type="ARBA" id="ARBA00023015"/>
    </source>
</evidence>